<dbReference type="AlphaFoldDB" id="A0AAV9M451"/>
<evidence type="ECO:0000313" key="2">
    <source>
        <dbReference type="Proteomes" id="UP001311915"/>
    </source>
</evidence>
<dbReference type="EMBL" id="JAWPEI010000003">
    <property type="protein sequence ID" value="KAK4731644.1"/>
    <property type="molecule type" value="Genomic_DNA"/>
</dbReference>
<name>A0AAV9M451_9SOLN</name>
<dbReference type="Proteomes" id="UP001311915">
    <property type="component" value="Unassembled WGS sequence"/>
</dbReference>
<keyword evidence="2" id="KW-1185">Reference proteome</keyword>
<accession>A0AAV9M451</accession>
<comment type="caution">
    <text evidence="1">The sequence shown here is derived from an EMBL/GenBank/DDBJ whole genome shotgun (WGS) entry which is preliminary data.</text>
</comment>
<protein>
    <submittedName>
        <fullName evidence="1">Uncharacterized protein</fullName>
    </submittedName>
</protein>
<organism evidence="1 2">
    <name type="scientific">Solanum pinnatisectum</name>
    <name type="common">tansyleaf nightshade</name>
    <dbReference type="NCBI Taxonomy" id="50273"/>
    <lineage>
        <taxon>Eukaryota</taxon>
        <taxon>Viridiplantae</taxon>
        <taxon>Streptophyta</taxon>
        <taxon>Embryophyta</taxon>
        <taxon>Tracheophyta</taxon>
        <taxon>Spermatophyta</taxon>
        <taxon>Magnoliopsida</taxon>
        <taxon>eudicotyledons</taxon>
        <taxon>Gunneridae</taxon>
        <taxon>Pentapetalae</taxon>
        <taxon>asterids</taxon>
        <taxon>lamiids</taxon>
        <taxon>Solanales</taxon>
        <taxon>Solanaceae</taxon>
        <taxon>Solanoideae</taxon>
        <taxon>Solaneae</taxon>
        <taxon>Solanum</taxon>
    </lineage>
</organism>
<sequence>MCKWMAHSPGSYSEEIVREFYASYAATIRGSISKWAKPTAQPPLEATLFWGFTVDISETTICRFIYGTDHTLPINTT</sequence>
<proteinExistence type="predicted"/>
<reference evidence="1 2" key="1">
    <citation type="submission" date="2023-10" db="EMBL/GenBank/DDBJ databases">
        <title>Genome-Wide Identification Analysis in wild type Solanum Pinnatisectum Reveals Some Genes Defensing Phytophthora Infestans.</title>
        <authorList>
            <person name="Sun C."/>
        </authorList>
    </citation>
    <scope>NUCLEOTIDE SEQUENCE [LARGE SCALE GENOMIC DNA]</scope>
    <source>
        <strain evidence="1">LQN</strain>
        <tissue evidence="1">Leaf</tissue>
    </source>
</reference>
<gene>
    <name evidence="1" type="ORF">R3W88_024632</name>
</gene>
<evidence type="ECO:0000313" key="1">
    <source>
        <dbReference type="EMBL" id="KAK4731644.1"/>
    </source>
</evidence>